<accession>A0A1S1N2M4</accession>
<gene>
    <name evidence="1" type="ORF">BIW53_20040</name>
</gene>
<name>A0A1S1N2M4_9GAMM</name>
<dbReference type="STRING" id="327939.BIW53_20040"/>
<dbReference type="EMBL" id="MNAN01000037">
    <property type="protein sequence ID" value="OHU93630.1"/>
    <property type="molecule type" value="Genomic_DNA"/>
</dbReference>
<keyword evidence="2" id="KW-1185">Reference proteome</keyword>
<evidence type="ECO:0000313" key="2">
    <source>
        <dbReference type="Proteomes" id="UP000180253"/>
    </source>
</evidence>
<sequence>MDKRYVITETTTRSVTETKTKEISLVSERNAVKQQLPDMSNSRWRYLLKKPLDILWDYVKSKISGGNDDR</sequence>
<reference evidence="1 2" key="1">
    <citation type="submission" date="2016-10" db="EMBL/GenBank/DDBJ databases">
        <title>Pseudoalteromonas amylolytica sp. nov., isolated from the surface seawater.</title>
        <authorList>
            <person name="Wu Y.-H."/>
            <person name="Cheng H."/>
            <person name="Jin X.-B."/>
            <person name="Wang C.-S."/>
            <person name="Xu X.-W."/>
        </authorList>
    </citation>
    <scope>NUCLEOTIDE SEQUENCE [LARGE SCALE GENOMIC DNA]</scope>
    <source>
        <strain evidence="1 2">JCM 12483</strain>
    </source>
</reference>
<proteinExistence type="predicted"/>
<organism evidence="1 2">
    <name type="scientific">Pseudoalteromonas byunsanensis</name>
    <dbReference type="NCBI Taxonomy" id="327939"/>
    <lineage>
        <taxon>Bacteria</taxon>
        <taxon>Pseudomonadati</taxon>
        <taxon>Pseudomonadota</taxon>
        <taxon>Gammaproteobacteria</taxon>
        <taxon>Alteromonadales</taxon>
        <taxon>Pseudoalteromonadaceae</taxon>
        <taxon>Pseudoalteromonas</taxon>
    </lineage>
</organism>
<protein>
    <submittedName>
        <fullName evidence="1">Uncharacterized protein</fullName>
    </submittedName>
</protein>
<evidence type="ECO:0000313" key="1">
    <source>
        <dbReference type="EMBL" id="OHU93630.1"/>
    </source>
</evidence>
<dbReference type="Proteomes" id="UP000180253">
    <property type="component" value="Unassembled WGS sequence"/>
</dbReference>
<comment type="caution">
    <text evidence="1">The sequence shown here is derived from an EMBL/GenBank/DDBJ whole genome shotgun (WGS) entry which is preliminary data.</text>
</comment>
<dbReference type="AlphaFoldDB" id="A0A1S1N2M4"/>